<gene>
    <name evidence="3" type="ORF">HMPREF9286_0648</name>
</gene>
<proteinExistence type="predicted"/>
<dbReference type="PROSITE" id="PS51272">
    <property type="entry name" value="SLH"/>
    <property type="match status" value="1"/>
</dbReference>
<organism evidence="3 4">
    <name type="scientific">Peptoniphilus harei ACS-146-V-Sch2b</name>
    <dbReference type="NCBI Taxonomy" id="908338"/>
    <lineage>
        <taxon>Bacteria</taxon>
        <taxon>Bacillati</taxon>
        <taxon>Bacillota</taxon>
        <taxon>Tissierellia</taxon>
        <taxon>Tissierellales</taxon>
        <taxon>Peptoniphilaceae</taxon>
        <taxon>Peptoniphilus</taxon>
    </lineage>
</organism>
<keyword evidence="4" id="KW-1185">Reference proteome</keyword>
<evidence type="ECO:0000313" key="4">
    <source>
        <dbReference type="Proteomes" id="UP000003705"/>
    </source>
</evidence>
<sequence>MKRFKRITGLLLLAMTLSPINVLASGFKDLENHWARDRINYAIEKGYVSGYEDNTFKPNGKVTRAEFVSFLNNFFKTKETFTLSVSDSKYNDVEGWYKDDILMA</sequence>
<evidence type="ECO:0000313" key="3">
    <source>
        <dbReference type="EMBL" id="EFR32480.1"/>
    </source>
</evidence>
<feature type="domain" description="SLH" evidence="2">
    <location>
        <begin position="22"/>
        <end position="85"/>
    </location>
</feature>
<comment type="caution">
    <text evidence="3">The sequence shown here is derived from an EMBL/GenBank/DDBJ whole genome shotgun (WGS) entry which is preliminary data.</text>
</comment>
<feature type="signal peptide" evidence="1">
    <location>
        <begin position="1"/>
        <end position="24"/>
    </location>
</feature>
<dbReference type="RefSeq" id="WP_005957619.1">
    <property type="nucleotide sequence ID" value="NZ_AENP01000026.1"/>
</dbReference>
<dbReference type="Proteomes" id="UP000003705">
    <property type="component" value="Unassembled WGS sequence"/>
</dbReference>
<evidence type="ECO:0000256" key="1">
    <source>
        <dbReference type="SAM" id="SignalP"/>
    </source>
</evidence>
<dbReference type="AlphaFoldDB" id="E4L0C0"/>
<evidence type="ECO:0000259" key="2">
    <source>
        <dbReference type="PROSITE" id="PS51272"/>
    </source>
</evidence>
<dbReference type="Pfam" id="PF00395">
    <property type="entry name" value="SLH"/>
    <property type="match status" value="1"/>
</dbReference>
<protein>
    <recommendedName>
        <fullName evidence="2">SLH domain-containing protein</fullName>
    </recommendedName>
</protein>
<dbReference type="EMBL" id="AENP01000026">
    <property type="protein sequence ID" value="EFR32480.1"/>
    <property type="molecule type" value="Genomic_DNA"/>
</dbReference>
<reference evidence="3 4" key="1">
    <citation type="submission" date="2010-10" db="EMBL/GenBank/DDBJ databases">
        <authorList>
            <person name="Durkin A.S."/>
            <person name="Madupu R."/>
            <person name="Torralba M."/>
            <person name="Gillis M."/>
            <person name="Methe B."/>
            <person name="Sutton G."/>
            <person name="Nelson K.E."/>
        </authorList>
    </citation>
    <scope>NUCLEOTIDE SEQUENCE [LARGE SCALE GENOMIC DNA]</scope>
    <source>
        <strain evidence="3 4">ACS-146-V-Sch2b</strain>
    </source>
</reference>
<name>E4L0C0_9FIRM</name>
<keyword evidence="1" id="KW-0732">Signal</keyword>
<dbReference type="eggNOG" id="COG5492">
    <property type="taxonomic scope" value="Bacteria"/>
</dbReference>
<feature type="chain" id="PRO_5003184120" description="SLH domain-containing protein" evidence="1">
    <location>
        <begin position="25"/>
        <end position="104"/>
    </location>
</feature>
<accession>E4L0C0</accession>
<dbReference type="InterPro" id="IPR001119">
    <property type="entry name" value="SLH_dom"/>
</dbReference>